<feature type="non-terminal residue" evidence="2">
    <location>
        <position position="142"/>
    </location>
</feature>
<sequence>DMLAAFTPSAERENALRFTRPYLTNPFVLVTPTGDDKPQTLDQMAGKRLALVQGNVMREYLVEQFPQVQLVPAQNAVDAMAMVAKGEVDGAINSLISARYMISRQYRNRLQVTSTVGTMPARIALATNRGALELYSILDKAL</sequence>
<feature type="non-terminal residue" evidence="2">
    <location>
        <position position="1"/>
    </location>
</feature>
<dbReference type="Gene3D" id="3.40.190.10">
    <property type="entry name" value="Periplasmic binding protein-like II"/>
    <property type="match status" value="2"/>
</dbReference>
<name>A0A7Y8CP87_9PSED</name>
<evidence type="ECO:0000313" key="3">
    <source>
        <dbReference type="Proteomes" id="UP000520592"/>
    </source>
</evidence>
<evidence type="ECO:0000313" key="2">
    <source>
        <dbReference type="EMBL" id="NWC37655.1"/>
    </source>
</evidence>
<organism evidence="2 3">
    <name type="scientific">Pseudomonas gingeri</name>
    <dbReference type="NCBI Taxonomy" id="117681"/>
    <lineage>
        <taxon>Bacteria</taxon>
        <taxon>Pseudomonadati</taxon>
        <taxon>Pseudomonadota</taxon>
        <taxon>Gammaproteobacteria</taxon>
        <taxon>Pseudomonadales</taxon>
        <taxon>Pseudomonadaceae</taxon>
        <taxon>Pseudomonas</taxon>
    </lineage>
</organism>
<evidence type="ECO:0000256" key="1">
    <source>
        <dbReference type="ARBA" id="ARBA00010333"/>
    </source>
</evidence>
<comment type="caution">
    <text evidence="2">The sequence shown here is derived from an EMBL/GenBank/DDBJ whole genome shotgun (WGS) entry which is preliminary data.</text>
</comment>
<accession>A0A7Y8CP87</accession>
<dbReference type="EMBL" id="JACAQD010000237">
    <property type="protein sequence ID" value="NWC37655.1"/>
    <property type="molecule type" value="Genomic_DNA"/>
</dbReference>
<gene>
    <name evidence="2" type="ORF">HX876_35540</name>
</gene>
<dbReference type="SUPFAM" id="SSF53850">
    <property type="entry name" value="Periplasmic binding protein-like II"/>
    <property type="match status" value="1"/>
</dbReference>
<reference evidence="2 3" key="1">
    <citation type="submission" date="2020-04" db="EMBL/GenBank/DDBJ databases">
        <title>Molecular characterization of pseudomonads from Agaricus bisporus reveal novel blotch 2 pathogens in Western Europe.</title>
        <authorList>
            <person name="Taparia T."/>
            <person name="Krijger M."/>
            <person name="Haynes E."/>
            <person name="Elpinstone J.G."/>
            <person name="Noble R."/>
            <person name="Van Der Wolf J."/>
        </authorList>
    </citation>
    <scope>NUCLEOTIDE SEQUENCE [LARGE SCALE GENOMIC DNA]</scope>
    <source>
        <strain evidence="2 3">IPO3737</strain>
    </source>
</reference>
<protein>
    <submittedName>
        <fullName evidence="2">Transporter substrate-binding domain-containing protein</fullName>
    </submittedName>
</protein>
<dbReference type="PANTHER" id="PTHR35936">
    <property type="entry name" value="MEMBRANE-BOUND LYTIC MUREIN TRANSGLYCOSYLASE F"/>
    <property type="match status" value="1"/>
</dbReference>
<proteinExistence type="inferred from homology"/>
<dbReference type="AlphaFoldDB" id="A0A7Y8CP87"/>
<dbReference type="Proteomes" id="UP000520592">
    <property type="component" value="Unassembled WGS sequence"/>
</dbReference>
<comment type="similarity">
    <text evidence="1">Belongs to the bacterial solute-binding protein 3 family.</text>
</comment>